<dbReference type="Gene3D" id="2.40.30.10">
    <property type="entry name" value="Translation factors"/>
    <property type="match status" value="1"/>
</dbReference>
<dbReference type="PRINTS" id="PR00410">
    <property type="entry name" value="PHEHYDRXLASE"/>
</dbReference>
<dbReference type="Pfam" id="PF01794">
    <property type="entry name" value="Ferric_reduct"/>
    <property type="match status" value="1"/>
</dbReference>
<dbReference type="Gene3D" id="3.40.50.80">
    <property type="entry name" value="Nucleotide-binding domain of ferredoxin-NADP reductase (FNR) module"/>
    <property type="match status" value="1"/>
</dbReference>
<dbReference type="RefSeq" id="WP_259624328.1">
    <property type="nucleotide sequence ID" value="NZ_JANYMP010000008.1"/>
</dbReference>
<dbReference type="InterPro" id="IPR001433">
    <property type="entry name" value="OxRdtase_FAD/NAD-bd"/>
</dbReference>
<accession>A0A9X2VLD4</accession>
<keyword evidence="5" id="KW-0001">2Fe-2S</keyword>
<evidence type="ECO:0000256" key="11">
    <source>
        <dbReference type="ARBA" id="ARBA00023014"/>
    </source>
</evidence>
<keyword evidence="6" id="KW-0479">Metal-binding</keyword>
<evidence type="ECO:0000256" key="4">
    <source>
        <dbReference type="ARBA" id="ARBA00022692"/>
    </source>
</evidence>
<dbReference type="CDD" id="cd06198">
    <property type="entry name" value="FNR_like_3"/>
    <property type="match status" value="1"/>
</dbReference>
<comment type="cofactor">
    <cofactor evidence="1">
        <name>FAD</name>
        <dbReference type="ChEBI" id="CHEBI:57692"/>
    </cofactor>
</comment>
<evidence type="ECO:0000256" key="8">
    <source>
        <dbReference type="ARBA" id="ARBA00022989"/>
    </source>
</evidence>
<evidence type="ECO:0000256" key="2">
    <source>
        <dbReference type="ARBA" id="ARBA00004141"/>
    </source>
</evidence>
<feature type="transmembrane region" description="Helical" evidence="13">
    <location>
        <begin position="26"/>
        <end position="44"/>
    </location>
</feature>
<reference evidence="15" key="1">
    <citation type="submission" date="2022-08" db="EMBL/GenBank/DDBJ databases">
        <authorList>
            <person name="Tistechok S."/>
            <person name="Samborskyy M."/>
            <person name="Roman I."/>
        </authorList>
    </citation>
    <scope>NUCLEOTIDE SEQUENCE</scope>
    <source>
        <strain evidence="15">DSM 103496</strain>
    </source>
</reference>
<keyword evidence="7" id="KW-0274">FAD</keyword>
<dbReference type="GO" id="GO:0050660">
    <property type="term" value="F:flavin adenine dinucleotide binding"/>
    <property type="evidence" value="ECO:0007669"/>
    <property type="project" value="TreeGrafter"/>
</dbReference>
<feature type="transmembrane region" description="Helical" evidence="13">
    <location>
        <begin position="56"/>
        <end position="75"/>
    </location>
</feature>
<evidence type="ECO:0000256" key="5">
    <source>
        <dbReference type="ARBA" id="ARBA00022714"/>
    </source>
</evidence>
<keyword evidence="16" id="KW-1185">Reference proteome</keyword>
<dbReference type="Pfam" id="PF00175">
    <property type="entry name" value="NAD_binding_1"/>
    <property type="match status" value="1"/>
</dbReference>
<feature type="transmembrane region" description="Helical" evidence="13">
    <location>
        <begin position="171"/>
        <end position="189"/>
    </location>
</feature>
<dbReference type="InterPro" id="IPR039261">
    <property type="entry name" value="FNR_nucleotide-bd"/>
</dbReference>
<dbReference type="InterPro" id="IPR013130">
    <property type="entry name" value="Fe3_Rdtase_TM_dom"/>
</dbReference>
<dbReference type="SUPFAM" id="SSF52343">
    <property type="entry name" value="Ferredoxin reductase-like, C-terminal NADP-linked domain"/>
    <property type="match status" value="1"/>
</dbReference>
<dbReference type="GO" id="GO:0016020">
    <property type="term" value="C:membrane"/>
    <property type="evidence" value="ECO:0007669"/>
    <property type="project" value="UniProtKB-SubCell"/>
</dbReference>
<name>A0A9X2VLD4_9PSEU</name>
<evidence type="ECO:0000313" key="15">
    <source>
        <dbReference type="EMBL" id="MCS7478818.1"/>
    </source>
</evidence>
<keyword evidence="4 13" id="KW-0812">Transmembrane</keyword>
<feature type="transmembrane region" description="Helical" evidence="13">
    <location>
        <begin position="201"/>
        <end position="221"/>
    </location>
</feature>
<sequence length="454" mass="49615">MTTVQTPPGVAQVQATGTSPKTVARTGLYALMGANVVAVTYFFAQSGFGTNALLLLGRVTGLYAALTMAFQFVLIARLPWFDRRLGMDRLTTWHRWTGFTLLWTLLAHAVFITLGLAQQSELSPVDQFVDLATTVEGVLRAIVALVLIIVIGGASARFARRRMAYETWHFIHFYAYVAVVLAFTHQVAVGSTFVSSPAATAYWWGLWAFALGSVVLGRFVLPLWRNLRHQLRVAAVVPEAHNVVSIYITGKDLDKIPAKAGQFFLWRFLTPDRWYKANPFSLSAAPDGRSLRLTAKALGEGSASLRGIRVGTRVFAEGPYGAFTSMHRTRPNTVLVAGGVGITPIRALLEEIRGHVVVLYRVSNPNDAVLMNEMRSLAHARGAVLHLLTGPSSAPTPRGPMLGPQSLVGMIPDIRDRDVFVCGPPAMTRAVLDSLRELEVPKQQVHAERFSMAG</sequence>
<evidence type="ECO:0000313" key="16">
    <source>
        <dbReference type="Proteomes" id="UP001141259"/>
    </source>
</evidence>
<dbReference type="PANTHER" id="PTHR47354:SF8">
    <property type="entry name" value="1,2-PHENYLACETYL-COA EPOXIDASE, SUBUNIT E"/>
    <property type="match status" value="1"/>
</dbReference>
<dbReference type="AlphaFoldDB" id="A0A9X2VLD4"/>
<keyword evidence="3" id="KW-0285">Flavoprotein</keyword>
<dbReference type="InterPro" id="IPR017927">
    <property type="entry name" value="FAD-bd_FR_type"/>
</dbReference>
<dbReference type="PROSITE" id="PS51384">
    <property type="entry name" value="FAD_FR"/>
    <property type="match status" value="1"/>
</dbReference>
<evidence type="ECO:0000256" key="1">
    <source>
        <dbReference type="ARBA" id="ARBA00001974"/>
    </source>
</evidence>
<dbReference type="SFLD" id="SFLDS00052">
    <property type="entry name" value="Ferric_Reductase_Domain"/>
    <property type="match status" value="1"/>
</dbReference>
<gene>
    <name evidence="15" type="ORF">NZH93_18320</name>
</gene>
<feature type="transmembrane region" description="Helical" evidence="13">
    <location>
        <begin position="96"/>
        <end position="117"/>
    </location>
</feature>
<dbReference type="InterPro" id="IPR017938">
    <property type="entry name" value="Riboflavin_synthase-like_b-brl"/>
</dbReference>
<keyword evidence="9" id="KW-0560">Oxidoreductase</keyword>
<dbReference type="PANTHER" id="PTHR47354">
    <property type="entry name" value="NADH OXIDOREDUCTASE HCR"/>
    <property type="match status" value="1"/>
</dbReference>
<keyword evidence="8 13" id="KW-1133">Transmembrane helix</keyword>
<keyword evidence="10" id="KW-0408">Iron</keyword>
<proteinExistence type="predicted"/>
<keyword evidence="12 13" id="KW-0472">Membrane</keyword>
<evidence type="ECO:0000256" key="7">
    <source>
        <dbReference type="ARBA" id="ARBA00022827"/>
    </source>
</evidence>
<keyword evidence="11" id="KW-0411">Iron-sulfur</keyword>
<evidence type="ECO:0000256" key="6">
    <source>
        <dbReference type="ARBA" id="ARBA00022723"/>
    </source>
</evidence>
<dbReference type="Proteomes" id="UP001141259">
    <property type="component" value="Unassembled WGS sequence"/>
</dbReference>
<evidence type="ECO:0000256" key="12">
    <source>
        <dbReference type="ARBA" id="ARBA00023136"/>
    </source>
</evidence>
<evidence type="ECO:0000256" key="13">
    <source>
        <dbReference type="SAM" id="Phobius"/>
    </source>
</evidence>
<dbReference type="EMBL" id="JANYMP010000008">
    <property type="protein sequence ID" value="MCS7478818.1"/>
    <property type="molecule type" value="Genomic_DNA"/>
</dbReference>
<feature type="transmembrane region" description="Helical" evidence="13">
    <location>
        <begin position="137"/>
        <end position="159"/>
    </location>
</feature>
<comment type="subcellular location">
    <subcellularLocation>
        <location evidence="2">Membrane</location>
        <topology evidence="2">Multi-pass membrane protein</topology>
    </subcellularLocation>
</comment>
<evidence type="ECO:0000256" key="3">
    <source>
        <dbReference type="ARBA" id="ARBA00022630"/>
    </source>
</evidence>
<dbReference type="GO" id="GO:0046872">
    <property type="term" value="F:metal ion binding"/>
    <property type="evidence" value="ECO:0007669"/>
    <property type="project" value="UniProtKB-KW"/>
</dbReference>
<dbReference type="SUPFAM" id="SSF63380">
    <property type="entry name" value="Riboflavin synthase domain-like"/>
    <property type="match status" value="1"/>
</dbReference>
<evidence type="ECO:0000256" key="10">
    <source>
        <dbReference type="ARBA" id="ARBA00023004"/>
    </source>
</evidence>
<organism evidence="15 16">
    <name type="scientific">Umezawaea endophytica</name>
    <dbReference type="NCBI Taxonomy" id="1654476"/>
    <lineage>
        <taxon>Bacteria</taxon>
        <taxon>Bacillati</taxon>
        <taxon>Actinomycetota</taxon>
        <taxon>Actinomycetes</taxon>
        <taxon>Pseudonocardiales</taxon>
        <taxon>Pseudonocardiaceae</taxon>
        <taxon>Umezawaea</taxon>
    </lineage>
</organism>
<dbReference type="InterPro" id="IPR050415">
    <property type="entry name" value="MRET"/>
</dbReference>
<evidence type="ECO:0000256" key="9">
    <source>
        <dbReference type="ARBA" id="ARBA00023002"/>
    </source>
</evidence>
<evidence type="ECO:0000259" key="14">
    <source>
        <dbReference type="PROSITE" id="PS51384"/>
    </source>
</evidence>
<feature type="domain" description="FAD-binding FR-type" evidence="14">
    <location>
        <begin position="226"/>
        <end position="326"/>
    </location>
</feature>
<dbReference type="GO" id="GO:0016491">
    <property type="term" value="F:oxidoreductase activity"/>
    <property type="evidence" value="ECO:0007669"/>
    <property type="project" value="UniProtKB-KW"/>
</dbReference>
<dbReference type="GO" id="GO:0051537">
    <property type="term" value="F:2 iron, 2 sulfur cluster binding"/>
    <property type="evidence" value="ECO:0007669"/>
    <property type="project" value="UniProtKB-KW"/>
</dbReference>
<comment type="caution">
    <text evidence="15">The sequence shown here is derived from an EMBL/GenBank/DDBJ whole genome shotgun (WGS) entry which is preliminary data.</text>
</comment>
<protein>
    <submittedName>
        <fullName evidence="15">Ferredoxin reductase family protein</fullName>
    </submittedName>
</protein>